<feature type="compositionally biased region" description="Basic residues" evidence="1">
    <location>
        <begin position="37"/>
        <end position="55"/>
    </location>
</feature>
<dbReference type="SMR" id="A0A3B6D6V2"/>
<name>A0A3B6D6V2_WHEAT</name>
<dbReference type="Gene3D" id="2.120.10.80">
    <property type="entry name" value="Kelch-type beta propeller"/>
    <property type="match status" value="1"/>
</dbReference>
<dbReference type="SMART" id="SM00612">
    <property type="entry name" value="Kelch"/>
    <property type="match status" value="1"/>
</dbReference>
<feature type="region of interest" description="Disordered" evidence="1">
    <location>
        <begin position="1"/>
        <end position="156"/>
    </location>
</feature>
<protein>
    <recommendedName>
        <fullName evidence="2">FKB95-like N-terminal Kelch domain-containing protein</fullName>
    </recommendedName>
</protein>
<dbReference type="PANTHER" id="PTHR24414">
    <property type="entry name" value="F-BOX/KELCH-REPEAT PROTEIN SKIP4"/>
    <property type="match status" value="1"/>
</dbReference>
<evidence type="ECO:0000313" key="3">
    <source>
        <dbReference type="EnsemblPlants" id="TraesCS2D02G111900.1.cds1"/>
    </source>
</evidence>
<feature type="domain" description="FKB95-like N-terminal Kelch" evidence="2">
    <location>
        <begin position="195"/>
        <end position="431"/>
    </location>
</feature>
<dbReference type="InterPro" id="IPR050354">
    <property type="entry name" value="F-box/kelch-repeat_ARATH"/>
</dbReference>
<keyword evidence="4" id="KW-1185">Reference proteome</keyword>
<dbReference type="Gramene" id="TraesCS2D03G0236000.1">
    <property type="protein sequence ID" value="TraesCS2D03G0236000.1.CDS1"/>
    <property type="gene ID" value="TraesCS2D03G0236000"/>
</dbReference>
<evidence type="ECO:0000313" key="4">
    <source>
        <dbReference type="Proteomes" id="UP000019116"/>
    </source>
</evidence>
<dbReference type="EnsemblPlants" id="TraesCS2D02G111900.1">
    <property type="protein sequence ID" value="TraesCS2D02G111900.1.cds1"/>
    <property type="gene ID" value="TraesCS2D02G111900"/>
</dbReference>
<feature type="compositionally biased region" description="Low complexity" evidence="1">
    <location>
        <begin position="104"/>
        <end position="118"/>
    </location>
</feature>
<evidence type="ECO:0000256" key="1">
    <source>
        <dbReference type="SAM" id="MobiDB-lite"/>
    </source>
</evidence>
<reference evidence="3" key="2">
    <citation type="submission" date="2018-10" db="UniProtKB">
        <authorList>
            <consortium name="EnsemblPlants"/>
        </authorList>
    </citation>
    <scope>IDENTIFICATION</scope>
</reference>
<reference evidence="3" key="1">
    <citation type="submission" date="2018-08" db="EMBL/GenBank/DDBJ databases">
        <authorList>
            <person name="Rossello M."/>
        </authorList>
    </citation>
    <scope>NUCLEOTIDE SEQUENCE [LARGE SCALE GENOMIC DNA]</scope>
    <source>
        <strain evidence="3">cv. Chinese Spring</strain>
    </source>
</reference>
<evidence type="ECO:0000259" key="2">
    <source>
        <dbReference type="Pfam" id="PF25210"/>
    </source>
</evidence>
<dbReference type="Gramene" id="TraesCS2D02G111900.1">
    <property type="protein sequence ID" value="TraesCS2D02G111900.1.cds1"/>
    <property type="gene ID" value="TraesCS2D02G111900"/>
</dbReference>
<feature type="compositionally biased region" description="Pro residues" evidence="1">
    <location>
        <begin position="129"/>
        <end position="150"/>
    </location>
</feature>
<dbReference type="Proteomes" id="UP000019116">
    <property type="component" value="Chromosome 2D"/>
</dbReference>
<proteinExistence type="predicted"/>
<dbReference type="Pfam" id="PF25210">
    <property type="entry name" value="Kelch_FKB95"/>
    <property type="match status" value="1"/>
</dbReference>
<dbReference type="SUPFAM" id="SSF117281">
    <property type="entry name" value="Kelch motif"/>
    <property type="match status" value="1"/>
</dbReference>
<organism evidence="3">
    <name type="scientific">Triticum aestivum</name>
    <name type="common">Wheat</name>
    <dbReference type="NCBI Taxonomy" id="4565"/>
    <lineage>
        <taxon>Eukaryota</taxon>
        <taxon>Viridiplantae</taxon>
        <taxon>Streptophyta</taxon>
        <taxon>Embryophyta</taxon>
        <taxon>Tracheophyta</taxon>
        <taxon>Spermatophyta</taxon>
        <taxon>Magnoliopsida</taxon>
        <taxon>Liliopsida</taxon>
        <taxon>Poales</taxon>
        <taxon>Poaceae</taxon>
        <taxon>BOP clade</taxon>
        <taxon>Pooideae</taxon>
        <taxon>Triticodae</taxon>
        <taxon>Triticeae</taxon>
        <taxon>Triticinae</taxon>
        <taxon>Triticum</taxon>
    </lineage>
</organism>
<dbReference type="PANTHER" id="PTHR24414:SF23">
    <property type="entry name" value="F-BOX_KELCH-REPEAT PROTEIN SKIP6"/>
    <property type="match status" value="1"/>
</dbReference>
<accession>A0A3B6D6V2</accession>
<dbReference type="InterPro" id="IPR015915">
    <property type="entry name" value="Kelch-typ_b-propeller"/>
</dbReference>
<sequence length="455" mass="48881">MSAQNFVCFPWAGGPEEESDEPPSSNQPCSSRAQTLLKKKNKKKRKKKKKKKKKKESCTQTLRRIILLPHSSPTTTASHVRLTRLVAPAAGGHPRNPHSRSARRPGGPVHRAPPARRAPNPRPRLPRSARPPLPPPGAPPGRPVPPPPLRPPHRHLGPAALLRVPSLLPAAAASRVAPSASPLPSDPRLLLLGRRVNGHRLYLVGGSVAGIPASSVQILDTRTRSWSIGPRLSSPREFAAAAVLSGVLFVAGGCVPSSPFWAEALDLASPHARWSTVPSPDHLREKWMHGCVSLAGKVLAVADRGGLVYNPAAPPGEAWAPVSPVLDMGWKGRAAVVGGILYSYDYMGQVKGYDPDTDSWNTVEGLEKELPRFLCGATLANVGGLLYLIWEGKWKGKASKGEGKVKDMLVIEWATIEVTRAEEGRLSGKVISRDTAVFTDMPRGSAITHCISLDL</sequence>
<dbReference type="AlphaFoldDB" id="A0A3B6D6V2"/>
<dbReference type="InterPro" id="IPR057499">
    <property type="entry name" value="Kelch_FKB95"/>
</dbReference>
<dbReference type="STRING" id="4565.A0A3B6D6V2"/>
<dbReference type="InterPro" id="IPR006652">
    <property type="entry name" value="Kelch_1"/>
</dbReference>